<keyword evidence="1" id="KW-1133">Transmembrane helix</keyword>
<organism evidence="2 3">
    <name type="scientific">Pseudomonas fluorescens</name>
    <dbReference type="NCBI Taxonomy" id="294"/>
    <lineage>
        <taxon>Bacteria</taxon>
        <taxon>Pseudomonadati</taxon>
        <taxon>Pseudomonadota</taxon>
        <taxon>Gammaproteobacteria</taxon>
        <taxon>Pseudomonadales</taxon>
        <taxon>Pseudomonadaceae</taxon>
        <taxon>Pseudomonas</taxon>
    </lineage>
</organism>
<evidence type="ECO:0000256" key="1">
    <source>
        <dbReference type="SAM" id="Phobius"/>
    </source>
</evidence>
<keyword evidence="1" id="KW-0812">Transmembrane</keyword>
<dbReference type="AlphaFoldDB" id="A0A327MSM1"/>
<accession>A0A327MSM1</accession>
<proteinExistence type="predicted"/>
<sequence length="164" mass="18910">MCRFDSCLMLVARYRDKRVKEMNVLKRMMVIPLLGVVFSIVGCGTLIERDASSRKNYSSNYYYPAIQYDWAMLTLEGRGGYDYTPVVCYLSIACPFIIVLGMPVDFVVDTMLLHSDHKRKLIADREFEGYLLDKYCQADNGLPDKERLEFYDLDVNACPARTVL</sequence>
<evidence type="ECO:0000313" key="3">
    <source>
        <dbReference type="Proteomes" id="UP000249493"/>
    </source>
</evidence>
<keyword evidence="1" id="KW-0472">Membrane</keyword>
<reference evidence="2 3" key="1">
    <citation type="submission" date="2018-06" db="EMBL/GenBank/DDBJ databases">
        <authorList>
            <person name="Zhirakovskaya E."/>
        </authorList>
    </citation>
    <scope>NUCLEOTIDE SEQUENCE [LARGE SCALE GENOMIC DNA]</scope>
    <source>
        <strain evidence="2 3">LY3</strain>
    </source>
</reference>
<evidence type="ECO:0008006" key="4">
    <source>
        <dbReference type="Google" id="ProtNLM"/>
    </source>
</evidence>
<protein>
    <recommendedName>
        <fullName evidence="4">YceK/YidQ family lipoprotein</fullName>
    </recommendedName>
</protein>
<dbReference type="Proteomes" id="UP000249493">
    <property type="component" value="Unassembled WGS sequence"/>
</dbReference>
<name>A0A327MSM1_PSEFL</name>
<comment type="caution">
    <text evidence="2">The sequence shown here is derived from an EMBL/GenBank/DDBJ whole genome shotgun (WGS) entry which is preliminary data.</text>
</comment>
<feature type="transmembrane region" description="Helical" evidence="1">
    <location>
        <begin position="83"/>
        <end position="108"/>
    </location>
</feature>
<dbReference type="EMBL" id="QLIN01000012">
    <property type="protein sequence ID" value="RAI65512.1"/>
    <property type="molecule type" value="Genomic_DNA"/>
</dbReference>
<evidence type="ECO:0000313" key="2">
    <source>
        <dbReference type="EMBL" id="RAI65512.1"/>
    </source>
</evidence>
<feature type="transmembrane region" description="Helical" evidence="1">
    <location>
        <begin position="28"/>
        <end position="47"/>
    </location>
</feature>
<gene>
    <name evidence="2" type="ORF">DOZ80_23460</name>
</gene>